<dbReference type="AlphaFoldDB" id="A0A813X8T8"/>
<feature type="transmembrane region" description="Helical" evidence="1">
    <location>
        <begin position="108"/>
        <end position="130"/>
    </location>
</feature>
<dbReference type="EMBL" id="CAJOBC010001090">
    <property type="protein sequence ID" value="CAF3654513.1"/>
    <property type="molecule type" value="Genomic_DNA"/>
</dbReference>
<proteinExistence type="predicted"/>
<dbReference type="EMBL" id="CAJNOQ010001090">
    <property type="protein sequence ID" value="CAF0867029.1"/>
    <property type="molecule type" value="Genomic_DNA"/>
</dbReference>
<dbReference type="InterPro" id="IPR040350">
    <property type="entry name" value="TMEM272"/>
</dbReference>
<dbReference type="Proteomes" id="UP000681722">
    <property type="component" value="Unassembled WGS sequence"/>
</dbReference>
<reference evidence="2" key="1">
    <citation type="submission" date="2021-02" db="EMBL/GenBank/DDBJ databases">
        <authorList>
            <person name="Nowell W R."/>
        </authorList>
    </citation>
    <scope>NUCLEOTIDE SEQUENCE</scope>
</reference>
<evidence type="ECO:0000313" key="3">
    <source>
        <dbReference type="EMBL" id="CAF3654513.1"/>
    </source>
</evidence>
<sequence>MANTQRSTPTENLYVNSSRFTNISANNPAPTNVQPVHQPSGRIQQQAEVAETDNRPIAPNFLPPTIAVIFGSSYFLVMSCILLIVPILQVAIGASFINQCQLEPFIPIYLIVSGSCGTVTIALLIVMIKIRRLIHEHSRLTDDTDYQTFGCVTLGRRHLDACTTKAFSKSAFVKLLLRPNVGLFRCLIKCITFDLSNIQWIFIVSVISVLCTNSFAKPLDSTPDQQHEIEQQTHLESYYPLLYSDFNSKSSLFERATPRLGRAAPRLGRATPRLGRAAPRLGRRFNHAGRYYDNVVDDTGDYLIDVGDSWIHERRALPRLGRSIIYFDDEEHHTNTK</sequence>
<protein>
    <submittedName>
        <fullName evidence="2">Uncharacterized protein</fullName>
    </submittedName>
</protein>
<dbReference type="PANTHER" id="PTHR33444">
    <property type="entry name" value="SI:DKEY-19B23.12-RELATED"/>
    <property type="match status" value="1"/>
</dbReference>
<keyword evidence="1" id="KW-1133">Transmembrane helix</keyword>
<organism evidence="2 4">
    <name type="scientific">Didymodactylos carnosus</name>
    <dbReference type="NCBI Taxonomy" id="1234261"/>
    <lineage>
        <taxon>Eukaryota</taxon>
        <taxon>Metazoa</taxon>
        <taxon>Spiralia</taxon>
        <taxon>Gnathifera</taxon>
        <taxon>Rotifera</taxon>
        <taxon>Eurotatoria</taxon>
        <taxon>Bdelloidea</taxon>
        <taxon>Philodinida</taxon>
        <taxon>Philodinidae</taxon>
        <taxon>Didymodactylos</taxon>
    </lineage>
</organism>
<dbReference type="OrthoDB" id="6157510at2759"/>
<comment type="caution">
    <text evidence="2">The sequence shown here is derived from an EMBL/GenBank/DDBJ whole genome shotgun (WGS) entry which is preliminary data.</text>
</comment>
<name>A0A813X8T8_9BILA</name>
<keyword evidence="1" id="KW-0472">Membrane</keyword>
<evidence type="ECO:0000313" key="4">
    <source>
        <dbReference type="Proteomes" id="UP000663829"/>
    </source>
</evidence>
<feature type="transmembrane region" description="Helical" evidence="1">
    <location>
        <begin position="65"/>
        <end position="88"/>
    </location>
</feature>
<evidence type="ECO:0000313" key="2">
    <source>
        <dbReference type="EMBL" id="CAF0867029.1"/>
    </source>
</evidence>
<dbReference type="Proteomes" id="UP000663829">
    <property type="component" value="Unassembled WGS sequence"/>
</dbReference>
<dbReference type="PANTHER" id="PTHR33444:SF2">
    <property type="entry name" value="MARVEL DOMAIN-CONTAINING PROTEIN"/>
    <property type="match status" value="1"/>
</dbReference>
<keyword evidence="1" id="KW-0812">Transmembrane</keyword>
<gene>
    <name evidence="2" type="ORF">GPM918_LOCUS6895</name>
    <name evidence="3" type="ORF">SRO942_LOCUS6895</name>
</gene>
<evidence type="ECO:0000256" key="1">
    <source>
        <dbReference type="SAM" id="Phobius"/>
    </source>
</evidence>
<accession>A0A813X8T8</accession>
<keyword evidence="4" id="KW-1185">Reference proteome</keyword>